<proteinExistence type="inferred from homology"/>
<keyword evidence="8" id="KW-0378">Hydrolase</keyword>
<dbReference type="PANTHER" id="PTHR42715">
    <property type="entry name" value="BETA-GLUCOSIDASE"/>
    <property type="match status" value="1"/>
</dbReference>
<comment type="function">
    <text evidence="14">Beta-glucosidases are one of a number of cellulolytic enzymes involved in the degradation of cellulosic biomass. Catalyzes the last step releasing glucose from the inhibitory cellobiose.</text>
</comment>
<feature type="domain" description="Fibronectin type III-like" evidence="20">
    <location>
        <begin position="656"/>
        <end position="725"/>
    </location>
</feature>
<evidence type="ECO:0000256" key="4">
    <source>
        <dbReference type="ARBA" id="ARBA00005336"/>
    </source>
</evidence>
<dbReference type="SMART" id="SM01217">
    <property type="entry name" value="Fn3_like"/>
    <property type="match status" value="1"/>
</dbReference>
<keyword evidence="7 19" id="KW-0732">Signal</keyword>
<comment type="similarity">
    <text evidence="4">Belongs to the glycosyl hydrolase 3 family.</text>
</comment>
<reference evidence="21 22" key="1">
    <citation type="journal article" date="2018" name="IMA Fungus">
        <title>IMA Genome-F 9: Draft genome sequence of Annulohypoxylon stygium, Aspergillus mulundensis, Berkeleyomyces basicola (syn. Thielaviopsis basicola), Ceratocystis smalleyi, two Cercospora beticola strains, Coleophoma cylindrospora, Fusarium fracticaudum, Phialophora cf. hyalina, and Morchella septimelata.</title>
        <authorList>
            <person name="Wingfield B.D."/>
            <person name="Bills G.F."/>
            <person name="Dong Y."/>
            <person name="Huang W."/>
            <person name="Nel W.J."/>
            <person name="Swalarsk-Parry B.S."/>
            <person name="Vaghefi N."/>
            <person name="Wilken P.M."/>
            <person name="An Z."/>
            <person name="de Beer Z.W."/>
            <person name="De Vos L."/>
            <person name="Chen L."/>
            <person name="Duong T.A."/>
            <person name="Gao Y."/>
            <person name="Hammerbacher A."/>
            <person name="Kikkert J.R."/>
            <person name="Li Y."/>
            <person name="Li H."/>
            <person name="Li K."/>
            <person name="Li Q."/>
            <person name="Liu X."/>
            <person name="Ma X."/>
            <person name="Naidoo K."/>
            <person name="Pethybridge S.J."/>
            <person name="Sun J."/>
            <person name="Steenkamp E.T."/>
            <person name="van der Nest M.A."/>
            <person name="van Wyk S."/>
            <person name="Wingfield M.J."/>
            <person name="Xiong C."/>
            <person name="Yue Q."/>
            <person name="Zhang X."/>
        </authorList>
    </citation>
    <scope>NUCLEOTIDE SEQUENCE [LARGE SCALE GENOMIC DNA]</scope>
    <source>
        <strain evidence="21 22">DSM 5745</strain>
    </source>
</reference>
<keyword evidence="13" id="KW-0624">Polysaccharide degradation</keyword>
<evidence type="ECO:0000256" key="8">
    <source>
        <dbReference type="ARBA" id="ARBA00022801"/>
    </source>
</evidence>
<keyword evidence="12" id="KW-0326">Glycosidase</keyword>
<dbReference type="OrthoDB" id="416222at2759"/>
<evidence type="ECO:0000259" key="20">
    <source>
        <dbReference type="SMART" id="SM01217"/>
    </source>
</evidence>
<feature type="signal peptide" evidence="19">
    <location>
        <begin position="1"/>
        <end position="21"/>
    </location>
</feature>
<dbReference type="SUPFAM" id="SSF51445">
    <property type="entry name" value="(Trans)glycosidases"/>
    <property type="match status" value="1"/>
</dbReference>
<evidence type="ECO:0000256" key="6">
    <source>
        <dbReference type="ARBA" id="ARBA00022525"/>
    </source>
</evidence>
<dbReference type="Gene3D" id="3.20.20.300">
    <property type="entry name" value="Glycoside hydrolase, family 3, N-terminal domain"/>
    <property type="match status" value="1"/>
</dbReference>
<dbReference type="Gene3D" id="2.60.40.10">
    <property type="entry name" value="Immunoglobulins"/>
    <property type="match status" value="1"/>
</dbReference>
<organism evidence="21 22">
    <name type="scientific">Aspergillus mulundensis</name>
    <dbReference type="NCBI Taxonomy" id="1810919"/>
    <lineage>
        <taxon>Eukaryota</taxon>
        <taxon>Fungi</taxon>
        <taxon>Dikarya</taxon>
        <taxon>Ascomycota</taxon>
        <taxon>Pezizomycotina</taxon>
        <taxon>Eurotiomycetes</taxon>
        <taxon>Eurotiomycetidae</taxon>
        <taxon>Eurotiales</taxon>
        <taxon>Aspergillaceae</taxon>
        <taxon>Aspergillus</taxon>
        <taxon>Aspergillus subgen. Nidulantes</taxon>
    </lineage>
</organism>
<dbReference type="AlphaFoldDB" id="A0A3D8T5K7"/>
<comment type="caution">
    <text evidence="21">The sequence shown here is derived from an EMBL/GenBank/DDBJ whole genome shotgun (WGS) entry which is preliminary data.</text>
</comment>
<dbReference type="PANTHER" id="PTHR42715:SF5">
    <property type="entry name" value="BETA-GLUCOSIDASE M-RELATED"/>
    <property type="match status" value="1"/>
</dbReference>
<evidence type="ECO:0000256" key="10">
    <source>
        <dbReference type="ARBA" id="ARBA00023180"/>
    </source>
</evidence>
<evidence type="ECO:0000256" key="12">
    <source>
        <dbReference type="ARBA" id="ARBA00023295"/>
    </source>
</evidence>
<evidence type="ECO:0000256" key="7">
    <source>
        <dbReference type="ARBA" id="ARBA00022729"/>
    </source>
</evidence>
<keyword evidence="9" id="KW-0136">Cellulose degradation</keyword>
<name>A0A3D8T5K7_9EURO</name>
<dbReference type="InterPro" id="IPR001764">
    <property type="entry name" value="Glyco_hydro_3_N"/>
</dbReference>
<dbReference type="Gene3D" id="3.40.50.1700">
    <property type="entry name" value="Glycoside hydrolase family 3 C-terminal domain"/>
    <property type="match status" value="1"/>
</dbReference>
<feature type="chain" id="PRO_5017837045" description="Probable beta-glucosidase M" evidence="19">
    <location>
        <begin position="22"/>
        <end position="740"/>
    </location>
</feature>
<keyword evidence="6" id="KW-0964">Secreted</keyword>
<dbReference type="Pfam" id="PF01915">
    <property type="entry name" value="Glyco_hydro_3_C"/>
    <property type="match status" value="1"/>
</dbReference>
<dbReference type="InterPro" id="IPR036881">
    <property type="entry name" value="Glyco_hydro_3_C_sf"/>
</dbReference>
<dbReference type="GeneID" id="38111413"/>
<dbReference type="RefSeq" id="XP_026608904.1">
    <property type="nucleotide sequence ID" value="XM_026743059.1"/>
</dbReference>
<comment type="subcellular location">
    <subcellularLocation>
        <location evidence="2">Secreted</location>
    </subcellularLocation>
</comment>
<comment type="catalytic activity">
    <reaction evidence="1">
        <text>Hydrolysis of terminal, non-reducing beta-D-glucosyl residues with release of beta-D-glucose.</text>
        <dbReference type="EC" id="3.2.1.21"/>
    </reaction>
</comment>
<evidence type="ECO:0000256" key="3">
    <source>
        <dbReference type="ARBA" id="ARBA00004987"/>
    </source>
</evidence>
<dbReference type="InterPro" id="IPR017853">
    <property type="entry name" value="GH"/>
</dbReference>
<keyword evidence="11" id="KW-0119">Carbohydrate metabolism</keyword>
<evidence type="ECO:0000256" key="15">
    <source>
        <dbReference type="ARBA" id="ARBA00039571"/>
    </source>
</evidence>
<evidence type="ECO:0000256" key="16">
    <source>
        <dbReference type="ARBA" id="ARBA00041282"/>
    </source>
</evidence>
<dbReference type="EMBL" id="PVWQ01000001">
    <property type="protein sequence ID" value="RDW93721.1"/>
    <property type="molecule type" value="Genomic_DNA"/>
</dbReference>
<dbReference type="InterPro" id="IPR036962">
    <property type="entry name" value="Glyco_hydro_3_N_sf"/>
</dbReference>
<accession>A0A3D8T5K7</accession>
<protein>
    <recommendedName>
        <fullName evidence="15">Probable beta-glucosidase M</fullName>
        <ecNumber evidence="5">3.2.1.21</ecNumber>
    </recommendedName>
    <alternativeName>
        <fullName evidence="16">Beta-D-glucoside glucohydrolase M</fullName>
    </alternativeName>
    <alternativeName>
        <fullName evidence="17">Cellobiase M</fullName>
    </alternativeName>
    <alternativeName>
        <fullName evidence="18">Gentiobiase M</fullName>
    </alternativeName>
</protein>
<dbReference type="Pfam" id="PF14310">
    <property type="entry name" value="Fn3-like"/>
    <property type="match status" value="1"/>
</dbReference>
<evidence type="ECO:0000256" key="5">
    <source>
        <dbReference type="ARBA" id="ARBA00012744"/>
    </source>
</evidence>
<dbReference type="InterPro" id="IPR002772">
    <property type="entry name" value="Glyco_hydro_3_C"/>
</dbReference>
<gene>
    <name evidence="21" type="ORF">DSM5745_01043</name>
</gene>
<evidence type="ECO:0000256" key="17">
    <source>
        <dbReference type="ARBA" id="ARBA00041589"/>
    </source>
</evidence>
<dbReference type="GO" id="GO:0005576">
    <property type="term" value="C:extracellular region"/>
    <property type="evidence" value="ECO:0007669"/>
    <property type="project" value="UniProtKB-SubCell"/>
</dbReference>
<sequence length="740" mass="79412">MHSNLLPGLTSAATLLGLAQGQSQPYHDWAKAYEAAEALVSPWTTEQQANISVRYGTAPGFVPFEPSDGPTGVSGGQGVSGWVGGQTIASSWNRTLLADHYGRMAVEFREKGYNMLLGPSTGPLGRSPLGSKLWEGLGSDPYLNGKLFGVSVAAIQEQNMISCGKHYLANEQETNRTSYGSDDPAMRTSSNLDDRTLHELYLWPWIDGVANGMGSVMCVMNRVNGIIGCENDHIMNGVLKNETGFKGFIVPDVTAPLDKTAGLNGGLDWNSGYSLSQLMAAVNNGSISESVVNDHALRIVATQLNLLLPPEEYASTDETTDLNVRDAGSKDFIRRAGSEAIVLLKNKNGTLPLKSPKSLGIFGKDAANLATGPTPQSDFSNFAGDTYDGHLITGGGSYSPAPYVVSPLDALTARAAEGQGFGYKYILSDNWTVTPPESTGEGFFQTSGVSVSEYASESEHCLVFINAFGKEGSDRRTLADETGDKLVNDVADYCSSTIVVMNNAGVRLVDAWIDHENVTAVLNAGALGQESGHAIADVLFGDVNPSAKLVYTIAKSEDDYNGQICACCECDYTEGLYIDYRHFDQAEIEPRFEFGFGLSYTTFSHSNLTITPTTDTTTLAAYATGNVTEGGPSDLFDQILTITASVSNTDDIAGAEIAQLYLSFPDAAKAPIRQLRGFEKVYLEPGVTKTVTFPIQRRDLSIWDEEEQGWKIVGGDYGVLLGKSSRDFTAEGSIEISTFR</sequence>
<evidence type="ECO:0000256" key="14">
    <source>
        <dbReference type="ARBA" id="ARBA00024983"/>
    </source>
</evidence>
<evidence type="ECO:0000256" key="13">
    <source>
        <dbReference type="ARBA" id="ARBA00023326"/>
    </source>
</evidence>
<dbReference type="FunFam" id="3.40.50.1700:FF:000021">
    <property type="entry name" value="Probable beta-glucosidase D"/>
    <property type="match status" value="1"/>
</dbReference>
<evidence type="ECO:0000313" key="22">
    <source>
        <dbReference type="Proteomes" id="UP000256690"/>
    </source>
</evidence>
<dbReference type="Pfam" id="PF00933">
    <property type="entry name" value="Glyco_hydro_3"/>
    <property type="match status" value="1"/>
</dbReference>
<dbReference type="InterPro" id="IPR050288">
    <property type="entry name" value="Cellulose_deg_GH3"/>
</dbReference>
<evidence type="ECO:0000313" key="21">
    <source>
        <dbReference type="EMBL" id="RDW93721.1"/>
    </source>
</evidence>
<dbReference type="GO" id="GO:0030245">
    <property type="term" value="P:cellulose catabolic process"/>
    <property type="evidence" value="ECO:0007669"/>
    <property type="project" value="UniProtKB-KW"/>
</dbReference>
<dbReference type="SUPFAM" id="SSF52279">
    <property type="entry name" value="Beta-D-glucan exohydrolase, C-terminal domain"/>
    <property type="match status" value="1"/>
</dbReference>
<dbReference type="PRINTS" id="PR00133">
    <property type="entry name" value="GLHYDRLASE3"/>
</dbReference>
<dbReference type="Proteomes" id="UP000256690">
    <property type="component" value="Unassembled WGS sequence"/>
</dbReference>
<evidence type="ECO:0000256" key="19">
    <source>
        <dbReference type="SAM" id="SignalP"/>
    </source>
</evidence>
<dbReference type="InterPro" id="IPR026891">
    <property type="entry name" value="Fn3-like"/>
</dbReference>
<evidence type="ECO:0000256" key="11">
    <source>
        <dbReference type="ARBA" id="ARBA00023277"/>
    </source>
</evidence>
<dbReference type="STRING" id="1810919.A0A3D8T5K7"/>
<evidence type="ECO:0000256" key="9">
    <source>
        <dbReference type="ARBA" id="ARBA00023001"/>
    </source>
</evidence>
<evidence type="ECO:0000256" key="1">
    <source>
        <dbReference type="ARBA" id="ARBA00000448"/>
    </source>
</evidence>
<dbReference type="InterPro" id="IPR013783">
    <property type="entry name" value="Ig-like_fold"/>
</dbReference>
<dbReference type="GO" id="GO:0008422">
    <property type="term" value="F:beta-glucosidase activity"/>
    <property type="evidence" value="ECO:0007669"/>
    <property type="project" value="UniProtKB-EC"/>
</dbReference>
<dbReference type="EC" id="3.2.1.21" evidence="5"/>
<keyword evidence="10" id="KW-0325">Glycoprotein</keyword>
<comment type="pathway">
    <text evidence="3">Glycan metabolism; cellulose degradation.</text>
</comment>
<evidence type="ECO:0000256" key="2">
    <source>
        <dbReference type="ARBA" id="ARBA00004613"/>
    </source>
</evidence>
<keyword evidence="22" id="KW-1185">Reference proteome</keyword>
<evidence type="ECO:0000256" key="18">
    <source>
        <dbReference type="ARBA" id="ARBA00041805"/>
    </source>
</evidence>